<organism evidence="2">
    <name type="scientific">Timema bartmani</name>
    <dbReference type="NCBI Taxonomy" id="61472"/>
    <lineage>
        <taxon>Eukaryota</taxon>
        <taxon>Metazoa</taxon>
        <taxon>Ecdysozoa</taxon>
        <taxon>Arthropoda</taxon>
        <taxon>Hexapoda</taxon>
        <taxon>Insecta</taxon>
        <taxon>Pterygota</taxon>
        <taxon>Neoptera</taxon>
        <taxon>Polyneoptera</taxon>
        <taxon>Phasmatodea</taxon>
        <taxon>Timematodea</taxon>
        <taxon>Timematoidea</taxon>
        <taxon>Timematidae</taxon>
        <taxon>Timema</taxon>
    </lineage>
</organism>
<proteinExistence type="predicted"/>
<evidence type="ECO:0000313" key="2">
    <source>
        <dbReference type="EMBL" id="CAD7439383.1"/>
    </source>
</evidence>
<gene>
    <name evidence="2" type="ORF">TBIB3V08_LOCUS1950</name>
</gene>
<sequence>MCLSNLHLQSNSVAGGSFSKTLLVIELVRWFIYKVFVGNGQGHFQRQRENRTLQETGARLLMRCMVCWDGEYRGAWCELEIGNIPRSGTGPDPPWNVIEPPPPWNEIELPTLECDRTTPPCNVIELPPPWNVIELPPPRNVIELPPPWNVMELPPPWNVIELPPPWNVIEPPPWNELGGLNLEEVNPHLRGGRVENHLGKTTLSSPDRDSNHDLPVLGGRAQHD</sequence>
<name>A0A7R9ES58_9NEOP</name>
<evidence type="ECO:0000256" key="1">
    <source>
        <dbReference type="SAM" id="MobiDB-lite"/>
    </source>
</evidence>
<protein>
    <submittedName>
        <fullName evidence="2">Uncharacterized protein</fullName>
    </submittedName>
</protein>
<dbReference type="EMBL" id="OD564667">
    <property type="protein sequence ID" value="CAD7439383.1"/>
    <property type="molecule type" value="Genomic_DNA"/>
</dbReference>
<dbReference type="AlphaFoldDB" id="A0A7R9ES58"/>
<reference evidence="2" key="1">
    <citation type="submission" date="2020-11" db="EMBL/GenBank/DDBJ databases">
        <authorList>
            <person name="Tran Van P."/>
        </authorList>
    </citation>
    <scope>NUCLEOTIDE SEQUENCE</scope>
</reference>
<feature type="region of interest" description="Disordered" evidence="1">
    <location>
        <begin position="192"/>
        <end position="224"/>
    </location>
</feature>
<accession>A0A7R9ES58</accession>